<evidence type="ECO:0000259" key="6">
    <source>
        <dbReference type="Pfam" id="PF06394"/>
    </source>
</evidence>
<dbReference type="PANTHER" id="PTHR37969">
    <property type="entry name" value="PROTEIN CBG07421-RELATED"/>
    <property type="match status" value="1"/>
</dbReference>
<gene>
    <name evidence="7" type="ORF">TCNE_LOCUS1532</name>
</gene>
<dbReference type="PANTHER" id="PTHR37969:SF1">
    <property type="entry name" value="PROTEIN CBG13105"/>
    <property type="match status" value="1"/>
</dbReference>
<dbReference type="WBParaSite" id="TCNE_0000153101-mRNA-1">
    <property type="protein sequence ID" value="TCNE_0000153101-mRNA-1"/>
    <property type="gene ID" value="TCNE_0000153101"/>
</dbReference>
<evidence type="ECO:0000256" key="3">
    <source>
        <dbReference type="ARBA" id="ARBA00022525"/>
    </source>
</evidence>
<evidence type="ECO:0000313" key="7">
    <source>
        <dbReference type="EMBL" id="VDM26349.1"/>
    </source>
</evidence>
<dbReference type="SUPFAM" id="SSF55149">
    <property type="entry name" value="Pepsin inhibitor-3"/>
    <property type="match status" value="1"/>
</dbReference>
<keyword evidence="4" id="KW-0732">Signal</keyword>
<accession>A0A183TZ62</accession>
<dbReference type="InterPro" id="IPR010480">
    <property type="entry name" value="Pepsin-I3"/>
</dbReference>
<keyword evidence="3" id="KW-0964">Secreted</keyword>
<reference evidence="7 8" key="2">
    <citation type="submission" date="2018-11" db="EMBL/GenBank/DDBJ databases">
        <authorList>
            <consortium name="Pathogen Informatics"/>
        </authorList>
    </citation>
    <scope>NUCLEOTIDE SEQUENCE [LARGE SCALE GENOMIC DNA]</scope>
</reference>
<dbReference type="Proteomes" id="UP000050794">
    <property type="component" value="Unassembled WGS sequence"/>
</dbReference>
<organism evidence="8 9">
    <name type="scientific">Toxocara canis</name>
    <name type="common">Canine roundworm</name>
    <dbReference type="NCBI Taxonomy" id="6265"/>
    <lineage>
        <taxon>Eukaryota</taxon>
        <taxon>Metazoa</taxon>
        <taxon>Ecdysozoa</taxon>
        <taxon>Nematoda</taxon>
        <taxon>Chromadorea</taxon>
        <taxon>Rhabditida</taxon>
        <taxon>Spirurina</taxon>
        <taxon>Ascaridomorpha</taxon>
        <taxon>Ascaridoidea</taxon>
        <taxon>Toxocaridae</taxon>
        <taxon>Toxocara</taxon>
    </lineage>
</organism>
<dbReference type="InterPro" id="IPR038412">
    <property type="entry name" value="Pepsin-I3_sf"/>
</dbReference>
<proteinExistence type="inferred from homology"/>
<dbReference type="EMBL" id="UYWY01001187">
    <property type="protein sequence ID" value="VDM26349.1"/>
    <property type="molecule type" value="Genomic_DNA"/>
</dbReference>
<evidence type="ECO:0000256" key="2">
    <source>
        <dbReference type="ARBA" id="ARBA00008019"/>
    </source>
</evidence>
<sequence>MAALDVKQKMQHNPWNQQNQASAITIVLAHPLSSERNVQVYEVDDEKFGCRVEDGKKLFFDEIFIRELTEKEQEENAKYEELLKEHVEGFDKAAEVAPTDENGLLDLSNADFPSVPEEPSFCTALVKVELDGCFALDGKLYKDSELQRELTKEEKEKVKEYEELVQRSFDDYYEKLLAGESDPYVRPAPPKLCN</sequence>
<dbReference type="GO" id="GO:0005576">
    <property type="term" value="C:extracellular region"/>
    <property type="evidence" value="ECO:0007669"/>
    <property type="project" value="UniProtKB-SubCell"/>
</dbReference>
<name>A0A183TZ62_TOXCA</name>
<evidence type="ECO:0000313" key="9">
    <source>
        <dbReference type="WBParaSite" id="TCNE_0000153101-mRNA-1"/>
    </source>
</evidence>
<comment type="similarity">
    <text evidence="2">Belongs to the protease inhibitor I33 family.</text>
</comment>
<evidence type="ECO:0000256" key="4">
    <source>
        <dbReference type="ARBA" id="ARBA00022729"/>
    </source>
</evidence>
<evidence type="ECO:0000256" key="1">
    <source>
        <dbReference type="ARBA" id="ARBA00004613"/>
    </source>
</evidence>
<evidence type="ECO:0000313" key="8">
    <source>
        <dbReference type="Proteomes" id="UP000050794"/>
    </source>
</evidence>
<dbReference type="AlphaFoldDB" id="A0A183TZ62"/>
<evidence type="ECO:0000256" key="5">
    <source>
        <dbReference type="ARBA" id="ARBA00023157"/>
    </source>
</evidence>
<feature type="domain" description="Pepsin inhibitor-3-like repeated" evidence="6">
    <location>
        <begin position="116"/>
        <end position="165"/>
    </location>
</feature>
<dbReference type="Pfam" id="PF06394">
    <property type="entry name" value="Pepsin-I3"/>
    <property type="match status" value="1"/>
</dbReference>
<keyword evidence="5" id="KW-1015">Disulfide bond</keyword>
<reference evidence="9" key="1">
    <citation type="submission" date="2016-06" db="UniProtKB">
        <authorList>
            <consortium name="WormBaseParasite"/>
        </authorList>
    </citation>
    <scope>IDENTIFICATION</scope>
</reference>
<keyword evidence="8" id="KW-1185">Reference proteome</keyword>
<comment type="subcellular location">
    <subcellularLocation>
        <location evidence="1">Secreted</location>
    </subcellularLocation>
</comment>
<dbReference type="InterPro" id="IPR051901">
    <property type="entry name" value="Protease_Inhibitor_I33"/>
</dbReference>
<protein>
    <submittedName>
        <fullName evidence="9">Pepsin-I3 domain-containing protein</fullName>
    </submittedName>
</protein>
<dbReference type="Gene3D" id="3.30.1120.50">
    <property type="entry name" value="Pepsin inhibitor-3"/>
    <property type="match status" value="2"/>
</dbReference>